<feature type="region of interest" description="Disordered" evidence="1">
    <location>
        <begin position="200"/>
        <end position="228"/>
    </location>
</feature>
<reference evidence="3 4" key="1">
    <citation type="submission" date="2017-06" db="EMBL/GenBank/DDBJ databases">
        <title>Ant-infecting Ophiocordyceps genomes reveal a high diversity of potential behavioral manipulation genes and a possible major role for enterotoxins.</title>
        <authorList>
            <person name="De Bekker C."/>
            <person name="Evans H.C."/>
            <person name="Brachmann A."/>
            <person name="Hughes D.P."/>
        </authorList>
    </citation>
    <scope>NUCLEOTIDE SEQUENCE [LARGE SCALE GENOMIC DNA]</scope>
    <source>
        <strain evidence="3 4">Map64</strain>
    </source>
</reference>
<proteinExistence type="predicted"/>
<feature type="compositionally biased region" description="Basic residues" evidence="1">
    <location>
        <begin position="464"/>
        <end position="487"/>
    </location>
</feature>
<gene>
    <name evidence="3" type="ORF">CDD81_192</name>
</gene>
<evidence type="ECO:0000256" key="2">
    <source>
        <dbReference type="SAM" id="SignalP"/>
    </source>
</evidence>
<protein>
    <submittedName>
        <fullName evidence="3">Uncharacterized protein</fullName>
    </submittedName>
</protein>
<dbReference type="OrthoDB" id="4923814at2759"/>
<dbReference type="EMBL" id="NJET01000010">
    <property type="protein sequence ID" value="PHH66129.1"/>
    <property type="molecule type" value="Genomic_DNA"/>
</dbReference>
<accession>A0A2C5XBH2</accession>
<feature type="region of interest" description="Disordered" evidence="1">
    <location>
        <begin position="444"/>
        <end position="649"/>
    </location>
</feature>
<feature type="compositionally biased region" description="Polar residues" evidence="1">
    <location>
        <begin position="600"/>
        <end position="612"/>
    </location>
</feature>
<feature type="compositionally biased region" description="Basic and acidic residues" evidence="1">
    <location>
        <begin position="161"/>
        <end position="173"/>
    </location>
</feature>
<dbReference type="Proteomes" id="UP000226192">
    <property type="component" value="Unassembled WGS sequence"/>
</dbReference>
<evidence type="ECO:0000313" key="3">
    <source>
        <dbReference type="EMBL" id="PHH66129.1"/>
    </source>
</evidence>
<feature type="compositionally biased region" description="Acidic residues" evidence="1">
    <location>
        <begin position="635"/>
        <end position="649"/>
    </location>
</feature>
<keyword evidence="2" id="KW-0732">Signal</keyword>
<feature type="region of interest" description="Disordered" evidence="1">
    <location>
        <begin position="150"/>
        <end position="173"/>
    </location>
</feature>
<organism evidence="3 4">
    <name type="scientific">Ophiocordyceps australis</name>
    <dbReference type="NCBI Taxonomy" id="1399860"/>
    <lineage>
        <taxon>Eukaryota</taxon>
        <taxon>Fungi</taxon>
        <taxon>Dikarya</taxon>
        <taxon>Ascomycota</taxon>
        <taxon>Pezizomycotina</taxon>
        <taxon>Sordariomycetes</taxon>
        <taxon>Hypocreomycetidae</taxon>
        <taxon>Hypocreales</taxon>
        <taxon>Ophiocordycipitaceae</taxon>
        <taxon>Ophiocordyceps</taxon>
    </lineage>
</organism>
<feature type="compositionally biased region" description="Low complexity" evidence="1">
    <location>
        <begin position="536"/>
        <end position="546"/>
    </location>
</feature>
<comment type="caution">
    <text evidence="3">The sequence shown here is derived from an EMBL/GenBank/DDBJ whole genome shotgun (WGS) entry which is preliminary data.</text>
</comment>
<evidence type="ECO:0000313" key="4">
    <source>
        <dbReference type="Proteomes" id="UP000226192"/>
    </source>
</evidence>
<sequence length="649" mass="71030">MKLTALVPSLLAAGVAADDGFHSQVSLPRDVESSIEVQRQDLEQNLQRNFRLSKFLLQETRMRGNWSKIQNSDCFLSEFSQGKCEQESDTQKPAAPLMRGSKFGVGTYYQLVDQYLNASSAVNMTVFYQHKTIGKVEHNHGPYDVAHQVEESSFDSQGSSSDKKEDSSTSHGWHAEAKFHSSGGFNVGFAHGEAGIEIGGGGNGQYGSGSSSSTSKHDSKSKSGSKVQTRQCKARHRCSFEIVSWYFRVSGYCKVSPMLRCGDKENRHADLCSASSNMACLSDYNVCNTTSGAAQHWYEPCEFEFPLSGKDGLQLWDELYIATPLQSASSTVITGYYAGCYLLDDDYCFSPYRKGKRYYKMESKAWEDGAGTPPNVTAYIHTKPTITSISSSGFILDTYETYNPSNKETPYCSEFLKACYNRPGPLPDWEAAIAEYKKEAEQEAAKKETAAQASAPQTQPSSYYRRKKTYSHSRNKKKKYVNNRSGRHSTDNRGANGGTYIGQVNGKSYGRASSYIGQDTRGGGGGRYKDSRGSRSRGYSNSNLRGAYFSVGGGSRGKIKGSSNEHVGDVGSFANTGSNQGGSGIGNTGAQRGEEEETQEMSQDIGQSTTPNKFPLPSSVPLPLSFQTPAFTDSGNEEEEEDSAEMEVE</sequence>
<dbReference type="AlphaFoldDB" id="A0A2C5XBH2"/>
<feature type="compositionally biased region" description="Low complexity" evidence="1">
    <location>
        <begin position="615"/>
        <end position="625"/>
    </location>
</feature>
<name>A0A2C5XBH2_9HYPO</name>
<feature type="compositionally biased region" description="Low complexity" evidence="1">
    <location>
        <begin position="450"/>
        <end position="462"/>
    </location>
</feature>
<feature type="signal peptide" evidence="2">
    <location>
        <begin position="1"/>
        <end position="17"/>
    </location>
</feature>
<keyword evidence="4" id="KW-1185">Reference proteome</keyword>
<evidence type="ECO:0000256" key="1">
    <source>
        <dbReference type="SAM" id="MobiDB-lite"/>
    </source>
</evidence>
<feature type="chain" id="PRO_5013106987" evidence="2">
    <location>
        <begin position="18"/>
        <end position="649"/>
    </location>
</feature>